<feature type="domain" description="DNA-directed DNA polymerase family B exonuclease" evidence="14">
    <location>
        <begin position="373"/>
        <end position="608"/>
    </location>
</feature>
<dbReference type="PANTHER" id="PTHR45861:SF1">
    <property type="entry name" value="DNA POLYMERASE ALPHA CATALYTIC SUBUNIT"/>
    <property type="match status" value="1"/>
</dbReference>
<dbReference type="Pfam" id="PF12254">
    <property type="entry name" value="DNA_pol_alpha_N"/>
    <property type="match status" value="1"/>
</dbReference>
<dbReference type="Gene3D" id="2.40.50.730">
    <property type="match status" value="1"/>
</dbReference>
<evidence type="ECO:0000256" key="12">
    <source>
        <dbReference type="RuleBase" id="RU000442"/>
    </source>
</evidence>
<dbReference type="Gene3D" id="1.10.132.60">
    <property type="entry name" value="DNA polymerase family B, C-terminal domain"/>
    <property type="match status" value="1"/>
</dbReference>
<name>A0A8C7K6B7_ONCKI</name>
<dbReference type="InterPro" id="IPR015088">
    <property type="entry name" value="Znf_DNA-dir_DNA_pol_B_alpha"/>
</dbReference>
<dbReference type="GO" id="GO:0005658">
    <property type="term" value="C:alpha DNA polymerase:primase complex"/>
    <property type="evidence" value="ECO:0007669"/>
    <property type="project" value="UniProtKB-ARBA"/>
</dbReference>
<evidence type="ECO:0000313" key="17">
    <source>
        <dbReference type="Ensembl" id="ENSOKIP00005092792.1"/>
    </source>
</evidence>
<dbReference type="FunFam" id="3.30.70.2820:FF:000001">
    <property type="entry name" value="DNA polymerase"/>
    <property type="match status" value="1"/>
</dbReference>
<dbReference type="Proteomes" id="UP000694557">
    <property type="component" value="Unassembled WGS sequence"/>
</dbReference>
<dbReference type="CDD" id="cd05532">
    <property type="entry name" value="POLBc_alpha"/>
    <property type="match status" value="1"/>
</dbReference>
<evidence type="ECO:0000313" key="18">
    <source>
        <dbReference type="Proteomes" id="UP000694557"/>
    </source>
</evidence>
<feature type="domain" description="Zinc finger DNA-directed DNA polymerase family B alpha" evidence="15">
    <location>
        <begin position="1160"/>
        <end position="1315"/>
    </location>
</feature>
<dbReference type="InterPro" id="IPR038256">
    <property type="entry name" value="Pol_alpha_znc_sf"/>
</dbReference>
<dbReference type="GO" id="GO:0003682">
    <property type="term" value="F:chromatin binding"/>
    <property type="evidence" value="ECO:0007669"/>
    <property type="project" value="TreeGrafter"/>
</dbReference>
<comment type="similarity">
    <text evidence="2 12">Belongs to the DNA polymerase type-B family.</text>
</comment>
<keyword evidence="6" id="KW-0479">Metal-binding</keyword>
<sequence length="1320" mass="150128">KGRKYTEWCRLRRENDCGLAVGRSRREKKEKTGRKSALEQLKRAKKGEKVKYEVEDLTSVYEEVDEEQYSRMVRERQDDDWIIDDDGTGYVEDGREIFDEDLADDVLEKGAKGRNHVSDSKNNIKKAAVAKPNSIKNLFMNSNVKKPAEKDVDLSKDDLLGDILQDLHSDRGKNSDFQVFLVPLVYSSNHWIMRTFLAHLSCSSRRGKLGGTWGQEEGDSEAPVEVQVDPSRLPMAEGPEGELMFRFYWLDAFEDQYSQPGVVYLFGKVWIESAKAHVSCCVSVKNIERTMHFLPRERTGEETDTPVGMMDVYQEVNDLSEKFKIMKFKSKKVEKSYAFEIADVPTESEYLEVRYSAEYPSLPSDLKGATFSKVFGTNTSSLEHFLLSRKIKGPCWLDIKTPQLSSVPVSWCKVEAVAMRSDLVTVVKDLPPPPLTVMSISLKTVQNPKTHHNEIVSLAALVHHSFHLDMAPPQPPYQTHFCVVSKPTDCIFPYDFMDAVKKKNGKVEIAATERTLLGFFLAKMHKLDPDIVVGHDIFGFDLEVLLQRITVCKVPHWSKIGRLKRSNMPKLGGRSGFAEKSATCGRLVCDVEISAKELIRCKSYHLTELAAQVLKTERATIPAENIKNLYSDSPHLLYLLELTWTDAKLILQIMCELNVLPLALQITNIAGNVLSRTLMGGRSERNEYLLLHAFHDKNYIVPDKPSFKKAQQELGEEEGDSGKGKSRRKKAAYAGGLVLDPKVGFYDKFVLLLDFNSLYPSIIQEFNICFTTVQREAHRTRKKTEHDPDEIPEVPDADLEMGILPKEIRKLVERRKQVKQLMKAQDINPDLYLQYDIRQKALKLTANSMYGCLGFSFSRFYAKPLAALVTHKGREILMHTKDMVQKMNLEVIYGDTDSIMINTNSSSLEEVYKLGNKVKAEVNKLYKLLEIDIDGVFKSLLLLKKKKYAALVVEPLGDGRYSTKQELKGLDIVRRDWCDLAKECGNYVIGQILSDQNRDVIVENIQRHLVDLGEKVANRTIPLNQYEIHKALTKDPQDYPDKKSLPHVHVALWINSQSGRRVKAGDTVSYIICQDGSTLAASQRAYALEQLQKQAGLSLDTQYYLAQQVHPVVGRICEPIEGIDGVLIASWLGLDPSQFRAQQQGQREEEGDGFLGAPVQLTDEEKYKDCERFTFTCPLCTTDNVYDNVFEGAGTMVEPALLRCCNPTCGGRPLDYPTHISNKLLLDIRKHIRKYYSGWLVCEDQACQNRTRRLPISFSRSGPICPACTRSTLKPEYSEKALYTQLCYYRFIFDWEYAVSKVLQMDERSKTTHTLAFNQY</sequence>
<dbReference type="GO" id="GO:0003887">
    <property type="term" value="F:DNA-directed DNA polymerase activity"/>
    <property type="evidence" value="ECO:0007669"/>
    <property type="project" value="UniProtKB-KW"/>
</dbReference>
<dbReference type="SUPFAM" id="SSF56672">
    <property type="entry name" value="DNA/RNA polymerases"/>
    <property type="match status" value="1"/>
</dbReference>
<reference evidence="17" key="2">
    <citation type="submission" date="2025-09" db="UniProtKB">
        <authorList>
            <consortium name="Ensembl"/>
        </authorList>
    </citation>
    <scope>IDENTIFICATION</scope>
</reference>
<evidence type="ECO:0000256" key="1">
    <source>
        <dbReference type="ARBA" id="ARBA00004123"/>
    </source>
</evidence>
<dbReference type="InterPro" id="IPR006133">
    <property type="entry name" value="DNA-dir_DNA_pol_B_exonuc"/>
</dbReference>
<feature type="domain" description="DNA polymerase alpha catalytic subunit N-terminal" evidence="16">
    <location>
        <begin position="38"/>
        <end position="99"/>
    </location>
</feature>
<dbReference type="NCBIfam" id="TIGR00592">
    <property type="entry name" value="pol2"/>
    <property type="match status" value="1"/>
</dbReference>
<dbReference type="Gene3D" id="1.10.287.690">
    <property type="entry name" value="Helix hairpin bin"/>
    <property type="match status" value="1"/>
</dbReference>
<keyword evidence="11" id="KW-0539">Nucleus</keyword>
<dbReference type="InterPro" id="IPR024647">
    <property type="entry name" value="DNA_pol_a_cat_su_N"/>
</dbReference>
<dbReference type="GO" id="GO:0000166">
    <property type="term" value="F:nucleotide binding"/>
    <property type="evidence" value="ECO:0007669"/>
    <property type="project" value="InterPro"/>
</dbReference>
<dbReference type="InterPro" id="IPR042087">
    <property type="entry name" value="DNA_pol_B_thumb"/>
</dbReference>
<dbReference type="FunFam" id="3.90.1600.10:FF:000023">
    <property type="entry name" value="DNA polymerase"/>
    <property type="match status" value="1"/>
</dbReference>
<dbReference type="SUPFAM" id="SSF90234">
    <property type="entry name" value="Zinc finger domain of DNA polymerase-alpha"/>
    <property type="match status" value="1"/>
</dbReference>
<evidence type="ECO:0000256" key="3">
    <source>
        <dbReference type="ARBA" id="ARBA00022679"/>
    </source>
</evidence>
<dbReference type="Gene3D" id="3.90.1600.10">
    <property type="entry name" value="Palm domain of DNA polymerase"/>
    <property type="match status" value="1"/>
</dbReference>
<dbReference type="InterPro" id="IPR006134">
    <property type="entry name" value="DNA-dir_DNA_pol_B_multi_dom"/>
</dbReference>
<dbReference type="GO" id="GO:0008270">
    <property type="term" value="F:zinc ion binding"/>
    <property type="evidence" value="ECO:0007669"/>
    <property type="project" value="UniProtKB-KW"/>
</dbReference>
<evidence type="ECO:0000259" key="13">
    <source>
        <dbReference type="Pfam" id="PF00136"/>
    </source>
</evidence>
<dbReference type="Gene3D" id="3.30.70.2820">
    <property type="match status" value="1"/>
</dbReference>
<dbReference type="Pfam" id="PF03104">
    <property type="entry name" value="DNA_pol_B_exo1"/>
    <property type="match status" value="1"/>
</dbReference>
<dbReference type="InterPro" id="IPR006172">
    <property type="entry name" value="DNA-dir_DNA_pol_B"/>
</dbReference>
<dbReference type="PROSITE" id="PS00116">
    <property type="entry name" value="DNA_POLYMERASE_B"/>
    <property type="match status" value="1"/>
</dbReference>
<dbReference type="GO" id="GO:1902975">
    <property type="term" value="P:mitotic DNA replication initiation"/>
    <property type="evidence" value="ECO:0007669"/>
    <property type="project" value="InterPro"/>
</dbReference>
<keyword evidence="9 12" id="KW-0239">DNA-directed DNA polymerase</keyword>
<protein>
    <recommendedName>
        <fullName evidence="12">DNA polymerase</fullName>
        <ecNumber evidence="12">2.7.7.7</ecNumber>
    </recommendedName>
</protein>
<dbReference type="InterPro" id="IPR045846">
    <property type="entry name" value="POLBc_alpha"/>
</dbReference>
<dbReference type="InterPro" id="IPR036397">
    <property type="entry name" value="RNaseH_sf"/>
</dbReference>
<dbReference type="SMART" id="SM00486">
    <property type="entry name" value="POLBc"/>
    <property type="match status" value="1"/>
</dbReference>
<dbReference type="PANTHER" id="PTHR45861">
    <property type="entry name" value="DNA POLYMERASE ALPHA CATALYTIC SUBUNIT"/>
    <property type="match status" value="1"/>
</dbReference>
<dbReference type="InterPro" id="IPR017964">
    <property type="entry name" value="DNA-dir_DNA_pol_B_CS"/>
</dbReference>
<dbReference type="InterPro" id="IPR012337">
    <property type="entry name" value="RNaseH-like_sf"/>
</dbReference>
<keyword evidence="7" id="KW-0863">Zinc-finger</keyword>
<dbReference type="Ensembl" id="ENSOKIT00005099132.1">
    <property type="protein sequence ID" value="ENSOKIP00005092792.1"/>
    <property type="gene ID" value="ENSOKIG00005036207.1"/>
</dbReference>
<keyword evidence="10 12" id="KW-0238">DNA-binding</keyword>
<evidence type="ECO:0000259" key="16">
    <source>
        <dbReference type="Pfam" id="PF12254"/>
    </source>
</evidence>
<evidence type="ECO:0000256" key="4">
    <source>
        <dbReference type="ARBA" id="ARBA00022695"/>
    </source>
</evidence>
<dbReference type="FunFam" id="1.10.3200.20:FF:000001">
    <property type="entry name" value="DNA polymerase"/>
    <property type="match status" value="1"/>
</dbReference>
<comment type="subcellular location">
    <subcellularLocation>
        <location evidence="1">Nucleus</location>
    </subcellularLocation>
</comment>
<evidence type="ECO:0000256" key="6">
    <source>
        <dbReference type="ARBA" id="ARBA00022723"/>
    </source>
</evidence>
<keyword evidence="5 12" id="KW-0235">DNA replication</keyword>
<organism evidence="17 18">
    <name type="scientific">Oncorhynchus kisutch</name>
    <name type="common">Coho salmon</name>
    <name type="synonym">Salmo kisutch</name>
    <dbReference type="NCBI Taxonomy" id="8019"/>
    <lineage>
        <taxon>Eukaryota</taxon>
        <taxon>Metazoa</taxon>
        <taxon>Chordata</taxon>
        <taxon>Craniata</taxon>
        <taxon>Vertebrata</taxon>
        <taxon>Euteleostomi</taxon>
        <taxon>Actinopterygii</taxon>
        <taxon>Neopterygii</taxon>
        <taxon>Teleostei</taxon>
        <taxon>Protacanthopterygii</taxon>
        <taxon>Salmoniformes</taxon>
        <taxon>Salmonidae</taxon>
        <taxon>Salmoninae</taxon>
        <taxon>Oncorhynchus</taxon>
    </lineage>
</organism>
<keyword evidence="18" id="KW-1185">Reference proteome</keyword>
<dbReference type="GO" id="GO:0003697">
    <property type="term" value="F:single-stranded DNA binding"/>
    <property type="evidence" value="ECO:0007669"/>
    <property type="project" value="TreeGrafter"/>
</dbReference>
<dbReference type="EC" id="2.7.7.7" evidence="12"/>
<proteinExistence type="inferred from homology"/>
<dbReference type="GO" id="GO:0006272">
    <property type="term" value="P:leading strand elongation"/>
    <property type="evidence" value="ECO:0007669"/>
    <property type="project" value="TreeGrafter"/>
</dbReference>
<evidence type="ECO:0000259" key="14">
    <source>
        <dbReference type="Pfam" id="PF03104"/>
    </source>
</evidence>
<dbReference type="FunFam" id="1.10.132.60:FF:000006">
    <property type="entry name" value="DNA polymerase"/>
    <property type="match status" value="1"/>
</dbReference>
<feature type="domain" description="DNA-directed DNA polymerase family B multifunctional" evidence="13">
    <location>
        <begin position="674"/>
        <end position="1120"/>
    </location>
</feature>
<evidence type="ECO:0000256" key="2">
    <source>
        <dbReference type="ARBA" id="ARBA00005755"/>
    </source>
</evidence>
<evidence type="ECO:0000256" key="11">
    <source>
        <dbReference type="ARBA" id="ARBA00023242"/>
    </source>
</evidence>
<dbReference type="PRINTS" id="PR00106">
    <property type="entry name" value="DNAPOLB"/>
</dbReference>
<dbReference type="GeneTree" id="ENSGT00550000074891"/>
<dbReference type="InterPro" id="IPR043502">
    <property type="entry name" value="DNA/RNA_pol_sf"/>
</dbReference>
<dbReference type="GO" id="GO:0006273">
    <property type="term" value="P:lagging strand elongation"/>
    <property type="evidence" value="ECO:0007669"/>
    <property type="project" value="TreeGrafter"/>
</dbReference>
<dbReference type="FunFam" id="1.10.287.690:FF:000003">
    <property type="entry name" value="DNA polymerase"/>
    <property type="match status" value="1"/>
</dbReference>
<keyword evidence="8" id="KW-0862">Zinc</keyword>
<reference evidence="17" key="1">
    <citation type="submission" date="2025-08" db="UniProtKB">
        <authorList>
            <consortium name="Ensembl"/>
        </authorList>
    </citation>
    <scope>IDENTIFICATION</scope>
</reference>
<accession>A0A8C7K6B7</accession>
<gene>
    <name evidence="17" type="primary">POLA1</name>
    <name evidence="17" type="synonym">pola1</name>
</gene>
<dbReference type="InterPro" id="IPR023211">
    <property type="entry name" value="DNA_pol_palm_dom_sf"/>
</dbReference>
<evidence type="ECO:0000256" key="9">
    <source>
        <dbReference type="ARBA" id="ARBA00022932"/>
    </source>
</evidence>
<evidence type="ECO:0000259" key="15">
    <source>
        <dbReference type="Pfam" id="PF08996"/>
    </source>
</evidence>
<dbReference type="FunFam" id="3.90.1600.10:FF:000022">
    <property type="entry name" value="DNA polymerase"/>
    <property type="match status" value="1"/>
</dbReference>
<dbReference type="GO" id="GO:0003688">
    <property type="term" value="F:DNA replication origin binding"/>
    <property type="evidence" value="ECO:0007669"/>
    <property type="project" value="TreeGrafter"/>
</dbReference>
<comment type="catalytic activity">
    <reaction evidence="12">
        <text>DNA(n) + a 2'-deoxyribonucleoside 5'-triphosphate = DNA(n+1) + diphosphate</text>
        <dbReference type="Rhea" id="RHEA:22508"/>
        <dbReference type="Rhea" id="RHEA-COMP:17339"/>
        <dbReference type="Rhea" id="RHEA-COMP:17340"/>
        <dbReference type="ChEBI" id="CHEBI:33019"/>
        <dbReference type="ChEBI" id="CHEBI:61560"/>
        <dbReference type="ChEBI" id="CHEBI:173112"/>
        <dbReference type="EC" id="2.7.7.7"/>
    </reaction>
</comment>
<dbReference type="Gene3D" id="1.10.3200.20">
    <property type="entry name" value="DNA Polymerase alpha, zinc finger"/>
    <property type="match status" value="1"/>
</dbReference>
<dbReference type="FunFam" id="3.30.420.10:FF:000018">
    <property type="entry name" value="DNA polymerase"/>
    <property type="match status" value="1"/>
</dbReference>
<evidence type="ECO:0000256" key="10">
    <source>
        <dbReference type="ARBA" id="ARBA00023125"/>
    </source>
</evidence>
<keyword evidence="3 12" id="KW-0808">Transferase</keyword>
<evidence type="ECO:0000256" key="5">
    <source>
        <dbReference type="ARBA" id="ARBA00022705"/>
    </source>
</evidence>
<evidence type="ECO:0000256" key="7">
    <source>
        <dbReference type="ARBA" id="ARBA00022771"/>
    </source>
</evidence>
<dbReference type="Pfam" id="PF00136">
    <property type="entry name" value="DNA_pol_B"/>
    <property type="match status" value="1"/>
</dbReference>
<keyword evidence="4 12" id="KW-0548">Nucleotidyltransferase</keyword>
<dbReference type="SUPFAM" id="SSF53098">
    <property type="entry name" value="Ribonuclease H-like"/>
    <property type="match status" value="1"/>
</dbReference>
<dbReference type="Pfam" id="PF08996">
    <property type="entry name" value="zf-DNA_Pol"/>
    <property type="match status" value="1"/>
</dbReference>
<dbReference type="CDD" id="cd05776">
    <property type="entry name" value="DNA_polB_alpha_exo"/>
    <property type="match status" value="1"/>
</dbReference>
<evidence type="ECO:0000256" key="8">
    <source>
        <dbReference type="ARBA" id="ARBA00022833"/>
    </source>
</evidence>
<dbReference type="Gene3D" id="3.30.420.10">
    <property type="entry name" value="Ribonuclease H-like superfamily/Ribonuclease H"/>
    <property type="match status" value="1"/>
</dbReference>